<keyword evidence="1" id="KW-0328">Glycosyltransferase</keyword>
<dbReference type="EMBL" id="FRCB01000001">
    <property type="protein sequence ID" value="SHL50785.1"/>
    <property type="molecule type" value="Genomic_DNA"/>
</dbReference>
<dbReference type="AlphaFoldDB" id="A0A1M7B6Z2"/>
<gene>
    <name evidence="1" type="ORF">SAMN05443432_101708</name>
</gene>
<protein>
    <submittedName>
        <fullName evidence="1">Alpha-2,3-sialyltransferase (CST-I)</fullName>
    </submittedName>
</protein>
<dbReference type="Proteomes" id="UP000322545">
    <property type="component" value="Unassembled WGS sequence"/>
</dbReference>
<proteinExistence type="predicted"/>
<dbReference type="SUPFAM" id="SSF102414">
    <property type="entry name" value="Alpha-2,3/8-sialyltransferase CstII"/>
    <property type="match status" value="1"/>
</dbReference>
<accession>A0A1M7B6Z2</accession>
<dbReference type="InterPro" id="IPR036715">
    <property type="entry name" value="A-2_3-sialylTrfase_sf"/>
</dbReference>
<evidence type="ECO:0000313" key="2">
    <source>
        <dbReference type="Proteomes" id="UP000322545"/>
    </source>
</evidence>
<dbReference type="RefSeq" id="WP_149778239.1">
    <property type="nucleotide sequence ID" value="NZ_FRCB01000001.1"/>
</dbReference>
<dbReference type="GO" id="GO:0016757">
    <property type="term" value="F:glycosyltransferase activity"/>
    <property type="evidence" value="ECO:0007669"/>
    <property type="project" value="UniProtKB-KW"/>
</dbReference>
<evidence type="ECO:0000313" key="1">
    <source>
        <dbReference type="EMBL" id="SHL50785.1"/>
    </source>
</evidence>
<sequence length="266" mass="30436">MTGRTAVVAGNGPSVARIDMGRVLTSDTILRTNNFFFEPMHYLGRRVDLAVMAGDPRVAPFVFATLWQCRVDYDLQGWTSHNPLVTRAGQRRFSSLYRRVGFRSHDIAQRLGVLIAQHDRKPMTGTYAVLMAHALGFERIILAGFDMYGGARRYPYQPGPRCRALLGQDLGHRGLDGRLHDPLLDRRILEMLMERGDVDLMRASEDTWLDDLLPLAPIREGQPVIATPRQPPTDWAARSGLYHIDMLRMMRRMRRWQRSVRWGKPA</sequence>
<reference evidence="1 2" key="1">
    <citation type="submission" date="2016-11" db="EMBL/GenBank/DDBJ databases">
        <authorList>
            <person name="Varghese N."/>
            <person name="Submissions S."/>
        </authorList>
    </citation>
    <scope>NUCLEOTIDE SEQUENCE [LARGE SCALE GENOMIC DNA]</scope>
    <source>
        <strain evidence="1 2">DSM 28249</strain>
    </source>
</reference>
<dbReference type="Gene3D" id="3.90.1480.10">
    <property type="entry name" value="Alpha-2,3-sialyltransferase"/>
    <property type="match status" value="1"/>
</dbReference>
<keyword evidence="2" id="KW-1185">Reference proteome</keyword>
<keyword evidence="1" id="KW-0808">Transferase</keyword>
<organism evidence="1 2">
    <name type="scientific">Roseovarius litoreus</name>
    <dbReference type="NCBI Taxonomy" id="1155722"/>
    <lineage>
        <taxon>Bacteria</taxon>
        <taxon>Pseudomonadati</taxon>
        <taxon>Pseudomonadota</taxon>
        <taxon>Alphaproteobacteria</taxon>
        <taxon>Rhodobacterales</taxon>
        <taxon>Roseobacteraceae</taxon>
        <taxon>Roseovarius</taxon>
    </lineage>
</organism>
<name>A0A1M7B6Z2_9RHOB</name>